<proteinExistence type="predicted"/>
<dbReference type="AlphaFoldDB" id="A0A813VFM5"/>
<name>A0A813VFM5_ADIRI</name>
<evidence type="ECO:0000313" key="2">
    <source>
        <dbReference type="Proteomes" id="UP000663852"/>
    </source>
</evidence>
<dbReference type="Proteomes" id="UP000663852">
    <property type="component" value="Unassembled WGS sequence"/>
</dbReference>
<organism evidence="1 2">
    <name type="scientific">Adineta ricciae</name>
    <name type="common">Rotifer</name>
    <dbReference type="NCBI Taxonomy" id="249248"/>
    <lineage>
        <taxon>Eukaryota</taxon>
        <taxon>Metazoa</taxon>
        <taxon>Spiralia</taxon>
        <taxon>Gnathifera</taxon>
        <taxon>Rotifera</taxon>
        <taxon>Eurotatoria</taxon>
        <taxon>Bdelloidea</taxon>
        <taxon>Adinetida</taxon>
        <taxon>Adinetidae</taxon>
        <taxon>Adineta</taxon>
    </lineage>
</organism>
<dbReference type="EMBL" id="CAJNOJ010000019">
    <property type="protein sequence ID" value="CAF0836988.1"/>
    <property type="molecule type" value="Genomic_DNA"/>
</dbReference>
<accession>A0A813VFM5</accession>
<dbReference type="OrthoDB" id="10438476at2759"/>
<comment type="caution">
    <text evidence="1">The sequence shown here is derived from an EMBL/GenBank/DDBJ whole genome shotgun (WGS) entry which is preliminary data.</text>
</comment>
<gene>
    <name evidence="1" type="ORF">EDS130_LOCUS6641</name>
</gene>
<reference evidence="1" key="1">
    <citation type="submission" date="2021-02" db="EMBL/GenBank/DDBJ databases">
        <authorList>
            <person name="Nowell W R."/>
        </authorList>
    </citation>
    <scope>NUCLEOTIDE SEQUENCE</scope>
</reference>
<sequence length="209" mass="23976">MLSRTEIDNYRQQHPDKPLFATVLEGVKGKKLGNYSAVEHKSAMIVSGSEMNSMGSFSTDGTGLIVLHLKILNHVPDLKIPTPDHARHFVCQNKRLAHRRSVFHEIGHCHGFTNELINWNSSDQGLGTIMVEYENACVRMHCTFEGRNNGLWIDVISQNHSGDVLFEKETYFDENNNLTLEKIGSLVRRMNQFIQEYYDTEIDLQKKQQ</sequence>
<evidence type="ECO:0000313" key="1">
    <source>
        <dbReference type="EMBL" id="CAF0836988.1"/>
    </source>
</evidence>
<protein>
    <submittedName>
        <fullName evidence="1">Uncharacterized protein</fullName>
    </submittedName>
</protein>